<keyword evidence="1" id="KW-1133">Transmembrane helix</keyword>
<comment type="caution">
    <text evidence="2">The sequence shown here is derived from an EMBL/GenBank/DDBJ whole genome shotgun (WGS) entry which is preliminary data.</text>
</comment>
<sequence length="82" mass="8635">MQCVQTLADGTLQVVALAEGETCTTGLFLVQAADNAWAALLLDPAPYTADIAMALGAGMSLPLMGYIIGWSYGVVLSMFRHQ</sequence>
<name>A0AAD3U728_AERHY</name>
<reference evidence="2" key="1">
    <citation type="journal article" date="2018" name="Genome Biol.">
        <title>SKESA: strategic k-mer extension for scrupulous assemblies.</title>
        <authorList>
            <person name="Souvorov A."/>
            <person name="Agarwala R."/>
            <person name="Lipman D.J."/>
        </authorList>
    </citation>
    <scope>NUCLEOTIDE SEQUENCE</scope>
    <source>
        <strain evidence="2">OLC2673_Aeromonas</strain>
    </source>
</reference>
<organism evidence="2 3">
    <name type="scientific">Aeromonas hydrophila</name>
    <dbReference type="NCBI Taxonomy" id="644"/>
    <lineage>
        <taxon>Bacteria</taxon>
        <taxon>Pseudomonadati</taxon>
        <taxon>Pseudomonadota</taxon>
        <taxon>Gammaproteobacteria</taxon>
        <taxon>Aeromonadales</taxon>
        <taxon>Aeromonadaceae</taxon>
        <taxon>Aeromonas</taxon>
    </lineage>
</organism>
<evidence type="ECO:0000313" key="3">
    <source>
        <dbReference type="Proteomes" id="UP000859505"/>
    </source>
</evidence>
<reference evidence="2" key="2">
    <citation type="submission" date="2020-01" db="EMBL/GenBank/DDBJ databases">
        <authorList>
            <consortium name="NCBI Pathogen Detection Project"/>
        </authorList>
    </citation>
    <scope>NUCLEOTIDE SEQUENCE</scope>
    <source>
        <strain evidence="2">OLC2673_Aeromonas</strain>
    </source>
</reference>
<evidence type="ECO:0000256" key="1">
    <source>
        <dbReference type="SAM" id="Phobius"/>
    </source>
</evidence>
<protein>
    <submittedName>
        <fullName evidence="2">Uncharacterized protein</fullName>
    </submittedName>
</protein>
<dbReference type="Proteomes" id="UP000859505">
    <property type="component" value="Unassembled WGS sequence"/>
</dbReference>
<feature type="transmembrane region" description="Helical" evidence="1">
    <location>
        <begin position="51"/>
        <end position="79"/>
    </location>
</feature>
<keyword evidence="1" id="KW-0812">Transmembrane</keyword>
<keyword evidence="1" id="KW-0472">Membrane</keyword>
<dbReference type="AlphaFoldDB" id="A0AAD3U728"/>
<dbReference type="EMBL" id="DACTUL010000001">
    <property type="protein sequence ID" value="HAT6342467.1"/>
    <property type="molecule type" value="Genomic_DNA"/>
</dbReference>
<accession>A0AAD3U728</accession>
<gene>
    <name evidence="2" type="ORF">JAJ28_000118</name>
</gene>
<evidence type="ECO:0000313" key="2">
    <source>
        <dbReference type="EMBL" id="HAT6342467.1"/>
    </source>
</evidence>
<proteinExistence type="predicted"/>